<accession>A0A8J6LZS7</accession>
<sequence>MRGNTPQLIFSATNALNKWLKADLPRLPVEPGKQAGVNTLSSGSDCLCWQVHIIDNRYQSYEKTIIACEANSRFTFFLPVEQRLSLQELTQILQMEWQAVLADTLEAYQIIPRSEIALLLSDLSELEFNPEWVRNTDLSINGHISDAGLWVTDTLSDRKLSQLTPELAAELAAYLNTQTRRIKQRKVKFVPLERLLGYCRDLSGKVREEEALHSAKIIKLSDYRRT</sequence>
<evidence type="ECO:0000313" key="2">
    <source>
        <dbReference type="Proteomes" id="UP000601768"/>
    </source>
</evidence>
<reference evidence="1" key="1">
    <citation type="journal article" date="2018" name="Int. J. Syst. Evol. Microbiol.">
        <title>Neptunicella marina gen. nov., sp. nov., isolated from surface seawater.</title>
        <authorList>
            <person name="Liu X."/>
            <person name="Lai Q."/>
            <person name="Du Y."/>
            <person name="Zhang X."/>
            <person name="Liu Z."/>
            <person name="Sun F."/>
            <person name="Shao Z."/>
        </authorList>
    </citation>
    <scope>NUCLEOTIDE SEQUENCE</scope>
    <source>
        <strain evidence="1">S27-2</strain>
    </source>
</reference>
<reference evidence="1" key="2">
    <citation type="submission" date="2020-08" db="EMBL/GenBank/DDBJ databases">
        <authorList>
            <person name="Lai Q."/>
        </authorList>
    </citation>
    <scope>NUCLEOTIDE SEQUENCE</scope>
    <source>
        <strain evidence="1">S27-2</strain>
    </source>
</reference>
<gene>
    <name evidence="1" type="ORF">H8B19_10875</name>
</gene>
<dbReference type="Proteomes" id="UP000601768">
    <property type="component" value="Unassembled WGS sequence"/>
</dbReference>
<proteinExistence type="predicted"/>
<dbReference type="EMBL" id="JACNEP010000007">
    <property type="protein sequence ID" value="MBC3766385.1"/>
    <property type="molecule type" value="Genomic_DNA"/>
</dbReference>
<evidence type="ECO:0000313" key="1">
    <source>
        <dbReference type="EMBL" id="MBC3766385.1"/>
    </source>
</evidence>
<name>A0A8J6LZS7_9ALTE</name>
<dbReference type="AlphaFoldDB" id="A0A8J6LZS7"/>
<dbReference type="RefSeq" id="WP_186506905.1">
    <property type="nucleotide sequence ID" value="NZ_JACNEP010000007.1"/>
</dbReference>
<comment type="caution">
    <text evidence="1">The sequence shown here is derived from an EMBL/GenBank/DDBJ whole genome shotgun (WGS) entry which is preliminary data.</text>
</comment>
<organism evidence="1 2">
    <name type="scientific">Neptunicella marina</name>
    <dbReference type="NCBI Taxonomy" id="2125989"/>
    <lineage>
        <taxon>Bacteria</taxon>
        <taxon>Pseudomonadati</taxon>
        <taxon>Pseudomonadota</taxon>
        <taxon>Gammaproteobacteria</taxon>
        <taxon>Alteromonadales</taxon>
        <taxon>Alteromonadaceae</taxon>
        <taxon>Neptunicella</taxon>
    </lineage>
</organism>
<keyword evidence="2" id="KW-1185">Reference proteome</keyword>
<protein>
    <submittedName>
        <fullName evidence="1">Amino acid adenylation</fullName>
    </submittedName>
</protein>